<reference evidence="2" key="1">
    <citation type="submission" date="2021-01" db="EMBL/GenBank/DDBJ databases">
        <authorList>
            <consortium name="Aspergillus chevalieri M1 genome sequencing consortium"/>
            <person name="Kazuki M."/>
            <person name="Futagami T."/>
        </authorList>
    </citation>
    <scope>NUCLEOTIDE SEQUENCE</scope>
    <source>
        <strain evidence="2">M1</strain>
    </source>
</reference>
<accession>A0A7R7VHK0</accession>
<gene>
    <name evidence="2" type="ORF">ACHE_20222S</name>
</gene>
<protein>
    <submittedName>
        <fullName evidence="2">Uncharacterized protein</fullName>
    </submittedName>
</protein>
<dbReference type="GO" id="GO:0005975">
    <property type="term" value="P:carbohydrate metabolic process"/>
    <property type="evidence" value="ECO:0007669"/>
    <property type="project" value="InterPro"/>
</dbReference>
<evidence type="ECO:0000313" key="2">
    <source>
        <dbReference type="EMBL" id="BCR84764.1"/>
    </source>
</evidence>
<dbReference type="KEGG" id="ache:ACHE_20222S"/>
<feature type="signal peptide" evidence="1">
    <location>
        <begin position="1"/>
        <end position="18"/>
    </location>
</feature>
<feature type="chain" id="PRO_5030587942" evidence="1">
    <location>
        <begin position="19"/>
        <end position="231"/>
    </location>
</feature>
<dbReference type="PANTHER" id="PTHR34987:SF4">
    <property type="entry name" value="ALPHA-L-RHAMNOSIDASE C-TERMINAL DOMAIN-CONTAINING PROTEIN"/>
    <property type="match status" value="1"/>
</dbReference>
<reference evidence="2" key="2">
    <citation type="submission" date="2021-02" db="EMBL/GenBank/DDBJ databases">
        <title>Aspergillus chevalieri M1 genome sequence.</title>
        <authorList>
            <person name="Kadooka C."/>
            <person name="Mori K."/>
            <person name="Futagami T."/>
        </authorList>
    </citation>
    <scope>NUCLEOTIDE SEQUENCE</scope>
    <source>
        <strain evidence="2">M1</strain>
    </source>
</reference>
<dbReference type="AlphaFoldDB" id="A0A7R7VHK0"/>
<evidence type="ECO:0000313" key="3">
    <source>
        <dbReference type="Proteomes" id="UP000637239"/>
    </source>
</evidence>
<dbReference type="PANTHER" id="PTHR34987">
    <property type="entry name" value="C, PUTATIVE (AFU_ORTHOLOGUE AFUA_3G02880)-RELATED"/>
    <property type="match status" value="1"/>
</dbReference>
<dbReference type="GeneID" id="66979123"/>
<organism evidence="2 3">
    <name type="scientific">Aspergillus chevalieri</name>
    <name type="common">Eurotium chevalieri</name>
    <dbReference type="NCBI Taxonomy" id="182096"/>
    <lineage>
        <taxon>Eukaryota</taxon>
        <taxon>Fungi</taxon>
        <taxon>Dikarya</taxon>
        <taxon>Ascomycota</taxon>
        <taxon>Pezizomycotina</taxon>
        <taxon>Eurotiomycetes</taxon>
        <taxon>Eurotiomycetidae</taxon>
        <taxon>Eurotiales</taxon>
        <taxon>Aspergillaceae</taxon>
        <taxon>Aspergillus</taxon>
        <taxon>Aspergillus subgen. Aspergillus</taxon>
    </lineage>
</organism>
<dbReference type="Gene3D" id="1.50.10.10">
    <property type="match status" value="1"/>
</dbReference>
<dbReference type="Proteomes" id="UP000637239">
    <property type="component" value="Chromosome 2"/>
</dbReference>
<sequence length="231" mass="25113">MKTCLILALLAHSIACEAFYTTSSQPTYQPETYTLAASGPVPLNNATVYKLSSDGSSPAIFILDYGKNVEGYATFEVTQQSGNTSIFEMSYGETREALDVYMADGPIPLSAAMDTYRINRYNISQPTVQVNRLIQGALRYQKLNLSSAGELEVTAVGFKPTVDNTPVSDLPGSFACSDPVLNRIWNAGARTVQLNEFPANSLPDSWVIADEGAFIDSLSPHHLHIYHHGLA</sequence>
<keyword evidence="3" id="KW-1185">Reference proteome</keyword>
<evidence type="ECO:0000256" key="1">
    <source>
        <dbReference type="SAM" id="SignalP"/>
    </source>
</evidence>
<proteinExistence type="predicted"/>
<dbReference type="EMBL" id="AP024417">
    <property type="protein sequence ID" value="BCR84764.1"/>
    <property type="molecule type" value="Genomic_DNA"/>
</dbReference>
<name>A0A7R7VHK0_ASPCH</name>
<dbReference type="InterPro" id="IPR012341">
    <property type="entry name" value="6hp_glycosidase-like_sf"/>
</dbReference>
<keyword evidence="1" id="KW-0732">Signal</keyword>
<dbReference type="RefSeq" id="XP_043133286.1">
    <property type="nucleotide sequence ID" value="XM_043284501.1"/>
</dbReference>